<evidence type="ECO:0000313" key="7">
    <source>
        <dbReference type="EMBL" id="WFD11644.1"/>
    </source>
</evidence>
<keyword evidence="3 6" id="KW-0812">Transmembrane</keyword>
<proteinExistence type="predicted"/>
<dbReference type="Pfam" id="PF04277">
    <property type="entry name" value="OAD_gamma"/>
    <property type="match status" value="1"/>
</dbReference>
<keyword evidence="4 6" id="KW-1133">Transmembrane helix</keyword>
<reference evidence="7 8" key="1">
    <citation type="submission" date="2023-03" db="EMBL/GenBank/DDBJ databases">
        <title>Complete genome sequence of Tepidibacter sp. SWIR-1, isolated from a deep-sea hydrothermal vent.</title>
        <authorList>
            <person name="Li X."/>
        </authorList>
    </citation>
    <scope>NUCLEOTIDE SEQUENCE [LARGE SCALE GENOMIC DNA]</scope>
    <source>
        <strain evidence="7 8">SWIR-1</strain>
    </source>
</reference>
<evidence type="ECO:0000256" key="1">
    <source>
        <dbReference type="ARBA" id="ARBA00004236"/>
    </source>
</evidence>
<comment type="subcellular location">
    <subcellularLocation>
        <location evidence="1">Cell membrane</location>
    </subcellularLocation>
</comment>
<feature type="transmembrane region" description="Helical" evidence="6">
    <location>
        <begin position="12"/>
        <end position="31"/>
    </location>
</feature>
<evidence type="ECO:0000256" key="2">
    <source>
        <dbReference type="ARBA" id="ARBA00022475"/>
    </source>
</evidence>
<keyword evidence="5 6" id="KW-0472">Membrane</keyword>
<evidence type="ECO:0000256" key="5">
    <source>
        <dbReference type="ARBA" id="ARBA00023136"/>
    </source>
</evidence>
<evidence type="ECO:0000256" key="3">
    <source>
        <dbReference type="ARBA" id="ARBA00022692"/>
    </source>
</evidence>
<dbReference type="EMBL" id="CP120733">
    <property type="protein sequence ID" value="WFD11644.1"/>
    <property type="molecule type" value="Genomic_DNA"/>
</dbReference>
<evidence type="ECO:0000313" key="8">
    <source>
        <dbReference type="Proteomes" id="UP001222800"/>
    </source>
</evidence>
<evidence type="ECO:0000256" key="4">
    <source>
        <dbReference type="ARBA" id="ARBA00022989"/>
    </source>
</evidence>
<sequence>MGIIEALKVTFISMSVVFLSLYIISLILNLFKVVFYKEEKKSDSQIAITSIKNDDLVDIKNLKDENDLVAALMASILASKNKDSKFRVKSIRRIV</sequence>
<name>A0ABY8EIU1_9FIRM</name>
<protein>
    <submittedName>
        <fullName evidence="7">OadG family protein</fullName>
    </submittedName>
</protein>
<gene>
    <name evidence="7" type="ORF">P4S50_06100</name>
</gene>
<dbReference type="Proteomes" id="UP001222800">
    <property type="component" value="Chromosome"/>
</dbReference>
<dbReference type="InterPro" id="IPR005899">
    <property type="entry name" value="Na_pump_deCOase"/>
</dbReference>
<dbReference type="RefSeq" id="WP_277733749.1">
    <property type="nucleotide sequence ID" value="NZ_CP120733.1"/>
</dbReference>
<evidence type="ECO:0000256" key="6">
    <source>
        <dbReference type="SAM" id="Phobius"/>
    </source>
</evidence>
<accession>A0ABY8EIU1</accession>
<keyword evidence="2" id="KW-1003">Cell membrane</keyword>
<keyword evidence="8" id="KW-1185">Reference proteome</keyword>
<organism evidence="7 8">
    <name type="scientific">Tepidibacter hydrothermalis</name>
    <dbReference type="NCBI Taxonomy" id="3036126"/>
    <lineage>
        <taxon>Bacteria</taxon>
        <taxon>Bacillati</taxon>
        <taxon>Bacillota</taxon>
        <taxon>Clostridia</taxon>
        <taxon>Peptostreptococcales</taxon>
        <taxon>Peptostreptococcaceae</taxon>
        <taxon>Tepidibacter</taxon>
    </lineage>
</organism>